<dbReference type="GO" id="GO:0055070">
    <property type="term" value="P:copper ion homeostasis"/>
    <property type="evidence" value="ECO:0007669"/>
    <property type="project" value="TreeGrafter"/>
</dbReference>
<name>A0A212QK06_9CHLR</name>
<evidence type="ECO:0000313" key="13">
    <source>
        <dbReference type="Proteomes" id="UP000197025"/>
    </source>
</evidence>
<dbReference type="PROSITE" id="PS01229">
    <property type="entry name" value="COF_2"/>
    <property type="match status" value="1"/>
</dbReference>
<dbReference type="GO" id="GO:0005524">
    <property type="term" value="F:ATP binding"/>
    <property type="evidence" value="ECO:0007669"/>
    <property type="project" value="UniProtKB-UniRule"/>
</dbReference>
<dbReference type="SFLD" id="SFLDG00002">
    <property type="entry name" value="C1.7:_P-type_atpase_like"/>
    <property type="match status" value="1"/>
</dbReference>
<feature type="transmembrane region" description="Helical" evidence="10">
    <location>
        <begin position="764"/>
        <end position="783"/>
    </location>
</feature>
<comment type="similarity">
    <text evidence="2 10">Belongs to the cation transport ATPase (P-type) (TC 3.A.3) family. Type IB subfamily.</text>
</comment>
<evidence type="ECO:0000256" key="10">
    <source>
        <dbReference type="RuleBase" id="RU362081"/>
    </source>
</evidence>
<dbReference type="CDD" id="cd02094">
    <property type="entry name" value="P-type_ATPase_Cu-like"/>
    <property type="match status" value="1"/>
</dbReference>
<sequence>MTAAPQEVVLPIIGMTCANCARTVERALKRAPGVVEASVNFAAEQAVVLLDPSAADLRQAVERVRAAGYEVATATVELPIRGMADANDAQAIERILHRIPGVLEAAVNLATESARVTMIVGVASVRDLIRAVREAGYEVVEAAGALEETGGDAEQAAREAEMARQRRRLLWGLVFTLPTFWLSMQFDLLHNVMPGMARPMGLDVLLLLLSTPVQFGVGWDFYRGAYRALRMGTANMDVLVALGTSAAYFYSLAVTVALLLGSTALGRYTYFETAAVIITLIVLGKYLEARAKGRASEAIRALMALQPERARVLRDGREVEIPAAEVRVGDLLLVRPGERIPADGIVLEGRSAVDESMMTGESIPVEKKPGDRVLGGTVNTYGLLKIEAARVGRDTVLAGIIRLVREAQGSKAPIQRLADQVSAVFVPTVIAIAALAFLGWLLIGGAGFTRAMVNAIAVLVVACPCALGLATPTAIMVGTGRGATMGILFRNAQALEQLGKITLIALDKTGTLTRGRPMVTRVIPGPGWTAEEVLRLAANVEQGSEHPLAQAVVEAARSQGLPLEKPVGFSALPGRGVQAHLNGTTIRVGGIAWLQAEGVRLNGLEEAARALQEQGQTTMLVARDGEAIGVIALADALKPEAAEAVAALHRLGVQTVMITGDNRRTAEAIARQAGIDRVFAEVLPGDKAEIVRRLQAEGHRVAMVGDGINDAPALAQADVGIAMGTGTAVAMETADVTLMRGDLRLLPQAIRLSRGTMRTIRQNLFWAFFYNVILIPVAALGLLHPMMAAGAMAFSSIFVVTNSLRLRGFRG</sequence>
<dbReference type="Pfam" id="PF00122">
    <property type="entry name" value="E1-E2_ATPase"/>
    <property type="match status" value="1"/>
</dbReference>
<dbReference type="FunFam" id="3.30.70.100:FF:000005">
    <property type="entry name" value="Copper-exporting P-type ATPase A"/>
    <property type="match status" value="1"/>
</dbReference>
<dbReference type="Gene3D" id="3.40.50.1000">
    <property type="entry name" value="HAD superfamily/HAD-like"/>
    <property type="match status" value="1"/>
</dbReference>
<dbReference type="InterPro" id="IPR008250">
    <property type="entry name" value="ATPase_P-typ_transduc_dom_A_sf"/>
</dbReference>
<keyword evidence="10" id="KW-1003">Cell membrane</keyword>
<dbReference type="InterPro" id="IPR018303">
    <property type="entry name" value="ATPase_P-typ_P_site"/>
</dbReference>
<organism evidence="12 13">
    <name type="scientific">Thermoflexus hugenholtzii JAD2</name>
    <dbReference type="NCBI Taxonomy" id="877466"/>
    <lineage>
        <taxon>Bacteria</taxon>
        <taxon>Bacillati</taxon>
        <taxon>Chloroflexota</taxon>
        <taxon>Thermoflexia</taxon>
        <taxon>Thermoflexales</taxon>
        <taxon>Thermoflexaceae</taxon>
        <taxon>Thermoflexus</taxon>
    </lineage>
</organism>
<dbReference type="Pfam" id="PF00702">
    <property type="entry name" value="Hydrolase"/>
    <property type="match status" value="1"/>
</dbReference>
<feature type="transmembrane region" description="Helical" evidence="10">
    <location>
        <begin position="455"/>
        <end position="477"/>
    </location>
</feature>
<dbReference type="NCBIfam" id="TIGR01511">
    <property type="entry name" value="ATPase-IB1_Cu"/>
    <property type="match status" value="1"/>
</dbReference>
<dbReference type="PROSITE" id="PS50890">
    <property type="entry name" value="PUA"/>
    <property type="match status" value="1"/>
</dbReference>
<proteinExistence type="inferred from homology"/>
<protein>
    <submittedName>
        <fullName evidence="12">Cu+-exporting ATPase</fullName>
    </submittedName>
</protein>
<feature type="transmembrane region" description="Helical" evidence="10">
    <location>
        <begin position="421"/>
        <end position="443"/>
    </location>
</feature>
<dbReference type="NCBIfam" id="TIGR01494">
    <property type="entry name" value="ATPase_P-type"/>
    <property type="match status" value="1"/>
</dbReference>
<dbReference type="PROSITE" id="PS50846">
    <property type="entry name" value="HMA_2"/>
    <property type="match status" value="2"/>
</dbReference>
<dbReference type="SFLD" id="SFLDS00003">
    <property type="entry name" value="Haloacid_Dehalogenase"/>
    <property type="match status" value="1"/>
</dbReference>
<feature type="transmembrane region" description="Helical" evidence="10">
    <location>
        <begin position="789"/>
        <end position="806"/>
    </location>
</feature>
<dbReference type="InParanoid" id="A0A212QK06"/>
<dbReference type="InterPro" id="IPR017969">
    <property type="entry name" value="Heavy-metal-associated_CS"/>
</dbReference>
<dbReference type="OrthoDB" id="135399at2"/>
<gene>
    <name evidence="12" type="ORF">SAMN02746019_00024920</name>
</gene>
<feature type="transmembrane region" description="Helical" evidence="10">
    <location>
        <begin position="268"/>
        <end position="287"/>
    </location>
</feature>
<keyword evidence="8 10" id="KW-1133">Transmembrane helix</keyword>
<dbReference type="Gene3D" id="2.70.150.10">
    <property type="entry name" value="Calcium-transporting ATPase, cytoplasmic transduction domain A"/>
    <property type="match status" value="1"/>
</dbReference>
<keyword evidence="4 10" id="KW-0479">Metal-binding</keyword>
<accession>A0A212QK06</accession>
<feature type="transmembrane region" description="Helical" evidence="10">
    <location>
        <begin position="204"/>
        <end position="222"/>
    </location>
</feature>
<dbReference type="SUPFAM" id="SSF55008">
    <property type="entry name" value="HMA, heavy metal-associated domain"/>
    <property type="match status" value="2"/>
</dbReference>
<feature type="domain" description="HMA" evidence="11">
    <location>
        <begin position="74"/>
        <end position="140"/>
    </location>
</feature>
<dbReference type="InterPro" id="IPR036163">
    <property type="entry name" value="HMA_dom_sf"/>
</dbReference>
<dbReference type="GO" id="GO:0043682">
    <property type="term" value="F:P-type divalent copper transporter activity"/>
    <property type="evidence" value="ECO:0007669"/>
    <property type="project" value="TreeGrafter"/>
</dbReference>
<evidence type="ECO:0000256" key="8">
    <source>
        <dbReference type="ARBA" id="ARBA00022989"/>
    </source>
</evidence>
<keyword evidence="6 10" id="KW-0067">ATP-binding</keyword>
<keyword evidence="5 10" id="KW-0547">Nucleotide-binding</keyword>
<dbReference type="SUPFAM" id="SSF56784">
    <property type="entry name" value="HAD-like"/>
    <property type="match status" value="1"/>
</dbReference>
<dbReference type="GO" id="GO:0005886">
    <property type="term" value="C:plasma membrane"/>
    <property type="evidence" value="ECO:0007669"/>
    <property type="project" value="UniProtKB-SubCell"/>
</dbReference>
<keyword evidence="9 10" id="KW-0472">Membrane</keyword>
<evidence type="ECO:0000256" key="7">
    <source>
        <dbReference type="ARBA" id="ARBA00022967"/>
    </source>
</evidence>
<dbReference type="PANTHER" id="PTHR43520:SF8">
    <property type="entry name" value="P-TYPE CU(+) TRANSPORTER"/>
    <property type="match status" value="1"/>
</dbReference>
<dbReference type="Proteomes" id="UP000197025">
    <property type="component" value="Unassembled WGS sequence"/>
</dbReference>
<dbReference type="GO" id="GO:0016887">
    <property type="term" value="F:ATP hydrolysis activity"/>
    <property type="evidence" value="ECO:0007669"/>
    <property type="project" value="InterPro"/>
</dbReference>
<evidence type="ECO:0000256" key="9">
    <source>
        <dbReference type="ARBA" id="ARBA00023136"/>
    </source>
</evidence>
<comment type="subcellular location">
    <subcellularLocation>
        <location evidence="1">Cell membrane</location>
        <topology evidence="1">Multi-pass membrane protein</topology>
    </subcellularLocation>
</comment>
<dbReference type="InterPro" id="IPR059000">
    <property type="entry name" value="ATPase_P-type_domA"/>
</dbReference>
<dbReference type="CDD" id="cd00371">
    <property type="entry name" value="HMA"/>
    <property type="match status" value="2"/>
</dbReference>
<evidence type="ECO:0000256" key="6">
    <source>
        <dbReference type="ARBA" id="ARBA00022840"/>
    </source>
</evidence>
<dbReference type="Pfam" id="PF00403">
    <property type="entry name" value="HMA"/>
    <property type="match status" value="2"/>
</dbReference>
<dbReference type="NCBIfam" id="TIGR01525">
    <property type="entry name" value="ATPase-IB_hvy"/>
    <property type="match status" value="1"/>
</dbReference>
<evidence type="ECO:0000313" key="12">
    <source>
        <dbReference type="EMBL" id="SNB59668.1"/>
    </source>
</evidence>
<dbReference type="PROSITE" id="PS01047">
    <property type="entry name" value="HMA_1"/>
    <property type="match status" value="1"/>
</dbReference>
<dbReference type="EMBL" id="FYEK01000007">
    <property type="protein sequence ID" value="SNB59668.1"/>
    <property type="molecule type" value="Genomic_DNA"/>
</dbReference>
<keyword evidence="7" id="KW-1278">Translocase</keyword>
<dbReference type="InterPro" id="IPR023299">
    <property type="entry name" value="ATPase_P-typ_cyto_dom_N"/>
</dbReference>
<dbReference type="GO" id="GO:0005507">
    <property type="term" value="F:copper ion binding"/>
    <property type="evidence" value="ECO:0007669"/>
    <property type="project" value="TreeGrafter"/>
</dbReference>
<dbReference type="FunCoup" id="A0A212QK06">
    <property type="interactions" value="380"/>
</dbReference>
<evidence type="ECO:0000256" key="2">
    <source>
        <dbReference type="ARBA" id="ARBA00006024"/>
    </source>
</evidence>
<dbReference type="InterPro" id="IPR044492">
    <property type="entry name" value="P_typ_ATPase_HD_dom"/>
</dbReference>
<dbReference type="InterPro" id="IPR006121">
    <property type="entry name" value="HMA_dom"/>
</dbReference>
<feature type="domain" description="HMA" evidence="11">
    <location>
        <begin position="6"/>
        <end position="72"/>
    </location>
</feature>
<dbReference type="PRINTS" id="PR00942">
    <property type="entry name" value="CUATPASEI"/>
</dbReference>
<evidence type="ECO:0000256" key="3">
    <source>
        <dbReference type="ARBA" id="ARBA00022692"/>
    </source>
</evidence>
<dbReference type="InterPro" id="IPR023214">
    <property type="entry name" value="HAD_sf"/>
</dbReference>
<dbReference type="AlphaFoldDB" id="A0A212QK06"/>
<dbReference type="PANTHER" id="PTHR43520">
    <property type="entry name" value="ATP7, ISOFORM B"/>
    <property type="match status" value="1"/>
</dbReference>
<evidence type="ECO:0000259" key="11">
    <source>
        <dbReference type="PROSITE" id="PS50846"/>
    </source>
</evidence>
<evidence type="ECO:0000256" key="5">
    <source>
        <dbReference type="ARBA" id="ARBA00022741"/>
    </source>
</evidence>
<dbReference type="SUPFAM" id="SSF81665">
    <property type="entry name" value="Calcium ATPase, transmembrane domain M"/>
    <property type="match status" value="1"/>
</dbReference>
<dbReference type="FunFam" id="2.70.150.10:FF:000002">
    <property type="entry name" value="Copper-transporting ATPase 1, putative"/>
    <property type="match status" value="1"/>
</dbReference>
<dbReference type="InterPro" id="IPR027256">
    <property type="entry name" value="P-typ_ATPase_IB"/>
</dbReference>
<reference evidence="13" key="1">
    <citation type="submission" date="2017-06" db="EMBL/GenBank/DDBJ databases">
        <authorList>
            <person name="Varghese N."/>
            <person name="Submissions S."/>
        </authorList>
    </citation>
    <scope>NUCLEOTIDE SEQUENCE [LARGE SCALE GENOMIC DNA]</scope>
    <source>
        <strain evidence="13">JAD2</strain>
    </source>
</reference>
<keyword evidence="3 10" id="KW-0812">Transmembrane</keyword>
<dbReference type="RefSeq" id="WP_088570270.1">
    <property type="nucleotide sequence ID" value="NZ_FYEK01000007.1"/>
</dbReference>
<dbReference type="InterPro" id="IPR023298">
    <property type="entry name" value="ATPase_P-typ_TM_dom_sf"/>
</dbReference>
<dbReference type="SFLD" id="SFLDF00027">
    <property type="entry name" value="p-type_atpase"/>
    <property type="match status" value="1"/>
</dbReference>
<evidence type="ECO:0000256" key="4">
    <source>
        <dbReference type="ARBA" id="ARBA00022723"/>
    </source>
</evidence>
<dbReference type="FunFam" id="3.40.50.1000:FF:000333">
    <property type="entry name" value="Copper-transporting ATPase 2"/>
    <property type="match status" value="1"/>
</dbReference>
<dbReference type="PRINTS" id="PR00119">
    <property type="entry name" value="CATATPASE"/>
</dbReference>
<dbReference type="Gene3D" id="3.30.70.100">
    <property type="match status" value="2"/>
</dbReference>
<keyword evidence="13" id="KW-1185">Reference proteome</keyword>
<feature type="transmembrane region" description="Helical" evidence="10">
    <location>
        <begin position="168"/>
        <end position="184"/>
    </location>
</feature>
<dbReference type="PRINTS" id="PR00943">
    <property type="entry name" value="CUATPASE"/>
</dbReference>
<feature type="transmembrane region" description="Helical" evidence="10">
    <location>
        <begin position="234"/>
        <end position="262"/>
    </location>
</feature>
<dbReference type="SUPFAM" id="SSF81653">
    <property type="entry name" value="Calcium ATPase, transduction domain A"/>
    <property type="match status" value="1"/>
</dbReference>
<dbReference type="Gene3D" id="3.40.1110.10">
    <property type="entry name" value="Calcium-transporting ATPase, cytoplasmic domain N"/>
    <property type="match status" value="1"/>
</dbReference>
<dbReference type="InterPro" id="IPR001757">
    <property type="entry name" value="P_typ_ATPase"/>
</dbReference>
<dbReference type="PROSITE" id="PS00154">
    <property type="entry name" value="ATPASE_E1_E2"/>
    <property type="match status" value="1"/>
</dbReference>
<dbReference type="InterPro" id="IPR036412">
    <property type="entry name" value="HAD-like_sf"/>
</dbReference>
<evidence type="ECO:0000256" key="1">
    <source>
        <dbReference type="ARBA" id="ARBA00004651"/>
    </source>
</evidence>